<sequence>MTKKSNHKNGLGRALIKDRIQKGARPESFRHTTEMKDGYDWSTNMTSITEQNNLDEFLATAELAGANFTAEKLNVRVVTDLKPSGVLSEADLKLQKKLYDLHRNSIRVPRRPQWNARTTAEELDASEREAFLVWRRELVRVQEIEGIHMTPYEKNLEFWRQLWRVVERSDIVVQIVDARNPLLFFCEDLFTYVKEISPHKKCMVLFNKSDFLNEDQRRHWAEYFKKRNDGLKVVFFSALGEAIVKDDGKDNSDEHLSDELLRLTIEEYSATLWSKEQLVHLCRTWHTGVKYKQGFTTVGLCGYPNVGKSSTINAITKSKKVSVSSTPGKTKHFQTIHLCNDLILCDCPGLVFPNFVSSKAEMVINGILPIDQLRDHVPPVSLLLSLIPRHVLEDTYGICIPRPREGEDPDRPPTSAEFLNAYSYNRGFMTSSGQPDNSRGARYILKDYVSGKLVYCIAPPGVDQASFHEFPQPRRAGPSTMLPSDIRMTMGRVLGTDEIDKNFFASETVGVGFKGRHLVRSGLTASSGSMLGAKKHFNRNKREKLRRLYQHKDA</sequence>
<dbReference type="InterPro" id="IPR006073">
    <property type="entry name" value="GTP-bd"/>
</dbReference>
<dbReference type="CDD" id="cd01857">
    <property type="entry name" value="HSR1_MMR1"/>
    <property type="match status" value="1"/>
</dbReference>
<proteinExistence type="predicted"/>
<evidence type="ECO:0000259" key="7">
    <source>
        <dbReference type="PROSITE" id="PS51721"/>
    </source>
</evidence>
<evidence type="ECO:0000256" key="1">
    <source>
        <dbReference type="ARBA" id="ARBA00004496"/>
    </source>
</evidence>
<dbReference type="GO" id="GO:0000054">
    <property type="term" value="P:ribosomal subunit export from nucleus"/>
    <property type="evidence" value="ECO:0007669"/>
    <property type="project" value="TreeGrafter"/>
</dbReference>
<dbReference type="InterPro" id="IPR043358">
    <property type="entry name" value="GNL1-like"/>
</dbReference>
<dbReference type="AlphaFoldDB" id="A0A7M7KQQ1"/>
<reference evidence="8" key="1">
    <citation type="submission" date="2021-01" db="UniProtKB">
        <authorList>
            <consortium name="EnsemblMetazoa"/>
        </authorList>
    </citation>
    <scope>IDENTIFICATION</scope>
</reference>
<dbReference type="InterPro" id="IPR030378">
    <property type="entry name" value="G_CP_dom"/>
</dbReference>
<feature type="domain" description="CP-type G" evidence="7">
    <location>
        <begin position="159"/>
        <end position="353"/>
    </location>
</feature>
<protein>
    <recommendedName>
        <fullName evidence="6">Large subunit GTPase 1 homolog</fullName>
    </recommendedName>
</protein>
<evidence type="ECO:0000256" key="5">
    <source>
        <dbReference type="ARBA" id="ARBA00023134"/>
    </source>
</evidence>
<dbReference type="SUPFAM" id="SSF52540">
    <property type="entry name" value="P-loop containing nucleoside triphosphate hydrolases"/>
    <property type="match status" value="1"/>
</dbReference>
<evidence type="ECO:0000313" key="9">
    <source>
        <dbReference type="Proteomes" id="UP000594260"/>
    </source>
</evidence>
<dbReference type="Gene3D" id="1.10.1580.10">
    <property type="match status" value="1"/>
</dbReference>
<keyword evidence="3" id="KW-0547">Nucleotide-binding</keyword>
<accession>A0A7M7KQQ1</accession>
<dbReference type="EnsemblMetazoa" id="XM_022808799">
    <property type="protein sequence ID" value="XP_022664534"/>
    <property type="gene ID" value="LOC111251786"/>
</dbReference>
<dbReference type="GeneID" id="111251786"/>
<dbReference type="GO" id="GO:0005829">
    <property type="term" value="C:cytosol"/>
    <property type="evidence" value="ECO:0007669"/>
    <property type="project" value="TreeGrafter"/>
</dbReference>
<dbReference type="InterPro" id="IPR023179">
    <property type="entry name" value="GTP-bd_ortho_bundle_sf"/>
</dbReference>
<dbReference type="FunCoup" id="A0A7M7KQQ1">
    <property type="interactions" value="2224"/>
</dbReference>
<dbReference type="PROSITE" id="PS51721">
    <property type="entry name" value="G_CP"/>
    <property type="match status" value="1"/>
</dbReference>
<dbReference type="InterPro" id="IPR027417">
    <property type="entry name" value="P-loop_NTPase"/>
</dbReference>
<evidence type="ECO:0000256" key="3">
    <source>
        <dbReference type="ARBA" id="ARBA00022741"/>
    </source>
</evidence>
<evidence type="ECO:0000256" key="4">
    <source>
        <dbReference type="ARBA" id="ARBA00022801"/>
    </source>
</evidence>
<keyword evidence="5" id="KW-0342">GTP-binding</keyword>
<dbReference type="OrthoDB" id="61815at2759"/>
<dbReference type="PANTHER" id="PTHR45709">
    <property type="entry name" value="LARGE SUBUNIT GTPASE 1 HOMOLOG-RELATED"/>
    <property type="match status" value="1"/>
</dbReference>
<organism evidence="8 9">
    <name type="scientific">Varroa destructor</name>
    <name type="common">Honeybee mite</name>
    <dbReference type="NCBI Taxonomy" id="109461"/>
    <lineage>
        <taxon>Eukaryota</taxon>
        <taxon>Metazoa</taxon>
        <taxon>Ecdysozoa</taxon>
        <taxon>Arthropoda</taxon>
        <taxon>Chelicerata</taxon>
        <taxon>Arachnida</taxon>
        <taxon>Acari</taxon>
        <taxon>Parasitiformes</taxon>
        <taxon>Mesostigmata</taxon>
        <taxon>Gamasina</taxon>
        <taxon>Dermanyssoidea</taxon>
        <taxon>Varroidae</taxon>
        <taxon>Varroa</taxon>
    </lineage>
</organism>
<dbReference type="InParanoid" id="A0A7M7KQQ1"/>
<keyword evidence="9" id="KW-1185">Reference proteome</keyword>
<dbReference type="GO" id="GO:0005525">
    <property type="term" value="F:GTP binding"/>
    <property type="evidence" value="ECO:0007669"/>
    <property type="project" value="UniProtKB-KW"/>
</dbReference>
<dbReference type="Pfam" id="PF01926">
    <property type="entry name" value="MMR_HSR1"/>
    <property type="match status" value="1"/>
</dbReference>
<dbReference type="GO" id="GO:0003924">
    <property type="term" value="F:GTPase activity"/>
    <property type="evidence" value="ECO:0007669"/>
    <property type="project" value="InterPro"/>
</dbReference>
<dbReference type="PANTHER" id="PTHR45709:SF2">
    <property type="entry name" value="LARGE SUBUNIT GTPASE 1 HOMOLOG"/>
    <property type="match status" value="1"/>
</dbReference>
<dbReference type="KEGG" id="vde:111251786"/>
<dbReference type="FunFam" id="1.10.1580.10:FF:000008">
    <property type="entry name" value="Large subunit GTPase 1"/>
    <property type="match status" value="1"/>
</dbReference>
<dbReference type="Gene3D" id="3.40.50.300">
    <property type="entry name" value="P-loop containing nucleotide triphosphate hydrolases"/>
    <property type="match status" value="1"/>
</dbReference>
<evidence type="ECO:0000256" key="6">
    <source>
        <dbReference type="ARBA" id="ARBA00040145"/>
    </source>
</evidence>
<keyword evidence="2" id="KW-0963">Cytoplasm</keyword>
<dbReference type="RefSeq" id="XP_022664534.1">
    <property type="nucleotide sequence ID" value="XM_022808799.1"/>
</dbReference>
<dbReference type="OMA" id="VNKADMM"/>
<evidence type="ECO:0000256" key="2">
    <source>
        <dbReference type="ARBA" id="ARBA00022490"/>
    </source>
</evidence>
<evidence type="ECO:0000313" key="8">
    <source>
        <dbReference type="EnsemblMetazoa" id="XP_022664534"/>
    </source>
</evidence>
<dbReference type="Proteomes" id="UP000594260">
    <property type="component" value="Unplaced"/>
</dbReference>
<name>A0A7M7KQQ1_VARDE</name>
<dbReference type="CTD" id="31097"/>
<comment type="subcellular location">
    <subcellularLocation>
        <location evidence="1">Cytoplasm</location>
    </subcellularLocation>
</comment>
<keyword evidence="4" id="KW-0378">Hydrolase</keyword>